<comment type="caution">
    <text evidence="1">The sequence shown here is derived from an EMBL/GenBank/DDBJ whole genome shotgun (WGS) entry which is preliminary data.</text>
</comment>
<dbReference type="GO" id="GO:0003676">
    <property type="term" value="F:nucleic acid binding"/>
    <property type="evidence" value="ECO:0007669"/>
    <property type="project" value="InterPro"/>
</dbReference>
<dbReference type="PANTHER" id="PTHR47326:SF1">
    <property type="entry name" value="HTH PSQ-TYPE DOMAIN-CONTAINING PROTEIN"/>
    <property type="match status" value="1"/>
</dbReference>
<sequence>MELDVAWKILISSLVIRSPDLAPTDFFFLWDYVKYCMYQMPCANLHELKHRITAVIHSIASQMLVNACREIEYRLDILRATKGSHIDIY</sequence>
<name>A0A4Y2K6K3_ARAVE</name>
<dbReference type="Proteomes" id="UP000499080">
    <property type="component" value="Unassembled WGS sequence"/>
</dbReference>
<organism evidence="1 2">
    <name type="scientific">Araneus ventricosus</name>
    <name type="common">Orbweaver spider</name>
    <name type="synonym">Epeira ventricosa</name>
    <dbReference type="NCBI Taxonomy" id="182803"/>
    <lineage>
        <taxon>Eukaryota</taxon>
        <taxon>Metazoa</taxon>
        <taxon>Ecdysozoa</taxon>
        <taxon>Arthropoda</taxon>
        <taxon>Chelicerata</taxon>
        <taxon>Arachnida</taxon>
        <taxon>Araneae</taxon>
        <taxon>Araneomorphae</taxon>
        <taxon>Entelegynae</taxon>
        <taxon>Araneoidea</taxon>
        <taxon>Araneidae</taxon>
        <taxon>Araneus</taxon>
    </lineage>
</organism>
<proteinExistence type="predicted"/>
<dbReference type="InterPro" id="IPR036397">
    <property type="entry name" value="RNaseH_sf"/>
</dbReference>
<dbReference type="Gene3D" id="3.30.420.10">
    <property type="entry name" value="Ribonuclease H-like superfamily/Ribonuclease H"/>
    <property type="match status" value="1"/>
</dbReference>
<gene>
    <name evidence="1" type="ORF">AVEN_99095_1</name>
</gene>
<protein>
    <submittedName>
        <fullName evidence="1">Uncharacterized protein</fullName>
    </submittedName>
</protein>
<dbReference type="PANTHER" id="PTHR47326">
    <property type="entry name" value="TRANSPOSABLE ELEMENT TC3 TRANSPOSASE-LIKE PROTEIN"/>
    <property type="match status" value="1"/>
</dbReference>
<dbReference type="EMBL" id="BGPR01004188">
    <property type="protein sequence ID" value="GBM96902.1"/>
    <property type="molecule type" value="Genomic_DNA"/>
</dbReference>
<dbReference type="OrthoDB" id="7922405at2759"/>
<evidence type="ECO:0000313" key="1">
    <source>
        <dbReference type="EMBL" id="GBM96902.1"/>
    </source>
</evidence>
<keyword evidence="2" id="KW-1185">Reference proteome</keyword>
<reference evidence="1 2" key="1">
    <citation type="journal article" date="2019" name="Sci. Rep.">
        <title>Orb-weaving spider Araneus ventricosus genome elucidates the spidroin gene catalogue.</title>
        <authorList>
            <person name="Kono N."/>
            <person name="Nakamura H."/>
            <person name="Ohtoshi R."/>
            <person name="Moran D.A.P."/>
            <person name="Shinohara A."/>
            <person name="Yoshida Y."/>
            <person name="Fujiwara M."/>
            <person name="Mori M."/>
            <person name="Tomita M."/>
            <person name="Arakawa K."/>
        </authorList>
    </citation>
    <scope>NUCLEOTIDE SEQUENCE [LARGE SCALE GENOMIC DNA]</scope>
</reference>
<evidence type="ECO:0000313" key="2">
    <source>
        <dbReference type="Proteomes" id="UP000499080"/>
    </source>
</evidence>
<dbReference type="AlphaFoldDB" id="A0A4Y2K6K3"/>
<accession>A0A4Y2K6K3</accession>